<dbReference type="EMBL" id="BARV01041820">
    <property type="protein sequence ID" value="GAI54328.1"/>
    <property type="molecule type" value="Genomic_DNA"/>
</dbReference>
<protein>
    <submittedName>
        <fullName evidence="1">Uncharacterized protein</fullName>
    </submittedName>
</protein>
<evidence type="ECO:0000313" key="1">
    <source>
        <dbReference type="EMBL" id="GAI54328.1"/>
    </source>
</evidence>
<comment type="caution">
    <text evidence="1">The sequence shown here is derived from an EMBL/GenBank/DDBJ whole genome shotgun (WGS) entry which is preliminary data.</text>
</comment>
<dbReference type="AlphaFoldDB" id="X1PEQ5"/>
<accession>X1PEQ5</accession>
<gene>
    <name evidence="1" type="ORF">S06H3_63142</name>
</gene>
<sequence length="140" mass="16576">KKEQIKQKKDKLFELYEMENIEKEELSQRIGEHSQAEKEIDNNLKEIEVRLNQANNKQIVIEKLKEFSRLTGDQLDNLNQEQKKGFLKMIIKEITYNPDTRGVNIVGYIPILKVPLQISQRERRELMETLYLSNTFKSPA</sequence>
<feature type="non-terminal residue" evidence="1">
    <location>
        <position position="1"/>
    </location>
</feature>
<name>X1PEQ5_9ZZZZ</name>
<proteinExistence type="predicted"/>
<organism evidence="1">
    <name type="scientific">marine sediment metagenome</name>
    <dbReference type="NCBI Taxonomy" id="412755"/>
    <lineage>
        <taxon>unclassified sequences</taxon>
        <taxon>metagenomes</taxon>
        <taxon>ecological metagenomes</taxon>
    </lineage>
</organism>
<feature type="non-terminal residue" evidence="1">
    <location>
        <position position="140"/>
    </location>
</feature>
<reference evidence="1" key="1">
    <citation type="journal article" date="2014" name="Front. Microbiol.">
        <title>High frequency of phylogenetically diverse reductive dehalogenase-homologous genes in deep subseafloor sedimentary metagenomes.</title>
        <authorList>
            <person name="Kawai M."/>
            <person name="Futagami T."/>
            <person name="Toyoda A."/>
            <person name="Takaki Y."/>
            <person name="Nishi S."/>
            <person name="Hori S."/>
            <person name="Arai W."/>
            <person name="Tsubouchi T."/>
            <person name="Morono Y."/>
            <person name="Uchiyama I."/>
            <person name="Ito T."/>
            <person name="Fujiyama A."/>
            <person name="Inagaki F."/>
            <person name="Takami H."/>
        </authorList>
    </citation>
    <scope>NUCLEOTIDE SEQUENCE</scope>
    <source>
        <strain evidence="1">Expedition CK06-06</strain>
    </source>
</reference>